<feature type="region of interest" description="Disordered" evidence="4">
    <location>
        <begin position="418"/>
        <end position="437"/>
    </location>
</feature>
<keyword evidence="1" id="KW-0547">Nucleotide-binding</keyword>
<dbReference type="GO" id="GO:0003924">
    <property type="term" value="F:GTPase activity"/>
    <property type="evidence" value="ECO:0007669"/>
    <property type="project" value="InterPro"/>
</dbReference>
<dbReference type="Proteomes" id="UP001251528">
    <property type="component" value="Unassembled WGS sequence"/>
</dbReference>
<protein>
    <submittedName>
        <fullName evidence="5">Guanine nucleotide-binding protein subunit alpha</fullName>
    </submittedName>
</protein>
<evidence type="ECO:0000256" key="4">
    <source>
        <dbReference type="SAM" id="MobiDB-lite"/>
    </source>
</evidence>
<evidence type="ECO:0000313" key="5">
    <source>
        <dbReference type="EMBL" id="KAK2596172.1"/>
    </source>
</evidence>
<accession>A0AAJ0FY11</accession>
<dbReference type="GO" id="GO:0031683">
    <property type="term" value="F:G-protein beta/gamma-subunit complex binding"/>
    <property type="evidence" value="ECO:0007669"/>
    <property type="project" value="InterPro"/>
</dbReference>
<dbReference type="InterPro" id="IPR001019">
    <property type="entry name" value="Gprotein_alpha_su"/>
</dbReference>
<dbReference type="EMBL" id="JASWJB010000118">
    <property type="protein sequence ID" value="KAK2596172.1"/>
    <property type="molecule type" value="Genomic_DNA"/>
</dbReference>
<evidence type="ECO:0000256" key="3">
    <source>
        <dbReference type="ARBA" id="ARBA00023224"/>
    </source>
</evidence>
<dbReference type="GO" id="GO:0007186">
    <property type="term" value="P:G protein-coupled receptor signaling pathway"/>
    <property type="evidence" value="ECO:0007669"/>
    <property type="project" value="InterPro"/>
</dbReference>
<dbReference type="GO" id="GO:0005525">
    <property type="term" value="F:GTP binding"/>
    <property type="evidence" value="ECO:0007669"/>
    <property type="project" value="UniProtKB-KW"/>
</dbReference>
<name>A0AAJ0FY11_9HYPO</name>
<evidence type="ECO:0000313" key="6">
    <source>
        <dbReference type="Proteomes" id="UP001251528"/>
    </source>
</evidence>
<evidence type="ECO:0000256" key="1">
    <source>
        <dbReference type="ARBA" id="ARBA00022741"/>
    </source>
</evidence>
<keyword evidence="2" id="KW-0342">GTP-binding</keyword>
<keyword evidence="6" id="KW-1185">Reference proteome</keyword>
<evidence type="ECO:0000256" key="2">
    <source>
        <dbReference type="ARBA" id="ARBA00023134"/>
    </source>
</evidence>
<dbReference type="AlphaFoldDB" id="A0AAJ0FY11"/>
<comment type="caution">
    <text evidence="5">The sequence shown here is derived from an EMBL/GenBank/DDBJ whole genome shotgun (WGS) entry which is preliminary data.</text>
</comment>
<dbReference type="Pfam" id="PF00503">
    <property type="entry name" value="G-alpha"/>
    <property type="match status" value="1"/>
</dbReference>
<proteinExistence type="predicted"/>
<keyword evidence="3" id="KW-0807">Transducer</keyword>
<dbReference type="Gene3D" id="1.10.400.10">
    <property type="entry name" value="GI Alpha 1, domain 2-like"/>
    <property type="match status" value="1"/>
</dbReference>
<gene>
    <name evidence="5" type="primary">GPA1_1</name>
    <name evidence="5" type="ORF">QQS21_006377</name>
</gene>
<dbReference type="InterPro" id="IPR027417">
    <property type="entry name" value="P-loop_NTPase"/>
</dbReference>
<dbReference type="InterPro" id="IPR011025">
    <property type="entry name" value="GproteinA_insert"/>
</dbReference>
<reference evidence="5" key="1">
    <citation type="submission" date="2023-06" db="EMBL/GenBank/DDBJ databases">
        <title>Conoideocrella luteorostrata (Hypocreales: Clavicipitaceae), a potential biocontrol fungus for elongate hemlock scale in United States Christmas tree production areas.</title>
        <authorList>
            <person name="Barrett H."/>
            <person name="Lovett B."/>
            <person name="Macias A.M."/>
            <person name="Stajich J.E."/>
            <person name="Kasson M.T."/>
        </authorList>
    </citation>
    <scope>NUCLEOTIDE SEQUENCE</scope>
    <source>
        <strain evidence="5">ARSEF 14590</strain>
    </source>
</reference>
<sequence length="437" mass="49695">MAANSSALPRLPAPLETKYDADSLDLKPTSSRNPQNQLPFSTRLLTVLCCSVSKLHNRHVLQKRWTSFRARRRSRAIDQYLCKEYTASLSNLTAVLLGTNSSNCHSLLHLVEAASGKNHDDTLTCAALEDAVRSRMERLLQIFLDLSLDSSFLEDISQQVVLAHRIIDNLHDRDALETTSDLVDQFFNDDVFHRVYRQELMCLPLDIAVINMKRLASQDPYFPTLLDRAFILEEKQKGALRRTQRFTKSSKELSLALISGDSLPRKKWASVMDGTLLAVVVFDMAKYGRSNEHREGTIDIDFTMWEHFLASQVLNHASTFVLVLCGAKEFASTLVTSPLSSFCPDYKGGNDTQAARQFVLDRFLSMAEEKQKTVHSFVGELHDPSLVPFLWNISLDIVRRKKDENTVSRFRRSRRIQVETANKSDRKSLKADRQKAE</sequence>
<feature type="compositionally biased region" description="Basic and acidic residues" evidence="4">
    <location>
        <begin position="422"/>
        <end position="437"/>
    </location>
</feature>
<organism evidence="5 6">
    <name type="scientific">Conoideocrella luteorostrata</name>
    <dbReference type="NCBI Taxonomy" id="1105319"/>
    <lineage>
        <taxon>Eukaryota</taxon>
        <taxon>Fungi</taxon>
        <taxon>Dikarya</taxon>
        <taxon>Ascomycota</taxon>
        <taxon>Pezizomycotina</taxon>
        <taxon>Sordariomycetes</taxon>
        <taxon>Hypocreomycetidae</taxon>
        <taxon>Hypocreales</taxon>
        <taxon>Clavicipitaceae</taxon>
        <taxon>Conoideocrella</taxon>
    </lineage>
</organism>
<dbReference type="Gene3D" id="3.40.50.300">
    <property type="entry name" value="P-loop containing nucleotide triphosphate hydrolases"/>
    <property type="match status" value="1"/>
</dbReference>